<dbReference type="PANTHER" id="PTHR43102">
    <property type="entry name" value="SLR1143 PROTEIN"/>
    <property type="match status" value="1"/>
</dbReference>
<sequence length="432" mass="48719">MQIADLPANEKERLQALAELEIIDSEEEEAFTDLAKLASYVCKTPVALISFIEEDRQWFKAAVGTDLSETPRDIAFCSHAILEQDNFMVVNDATQDFRFKDNPLVTGETNIQFYAGVPLKINDQFPVGTVCVLDTEPHELSNEQEDALRRISSQVIKLLELRKKNISIRDLADENEKKLKEEISRQTSNLERTNLELKQLNAEMEQMVYIASHDLKEPIRKLKIYADILGEEGVSENIINKFLPKIHNSADRAYHLVNDILDFAKVKSIDLVKKEVDFNAMMQVVLENSIEIISESSAELTIHDLPTIMVDENQMIQLFSNLIQNSIKYCKSIPSISISASKVVLEEADLVPKNINAGSFYKIEVTDNGIGFDLSHKDKIFDFFQRLHNKNEFSGTGIGLAIVKKIAQKHGGLVNAESRIGEGSVFSVYLPI</sequence>
<dbReference type="InterPro" id="IPR003018">
    <property type="entry name" value="GAF"/>
</dbReference>
<evidence type="ECO:0000256" key="3">
    <source>
        <dbReference type="ARBA" id="ARBA00022553"/>
    </source>
</evidence>
<evidence type="ECO:0000256" key="4">
    <source>
        <dbReference type="ARBA" id="ARBA00022679"/>
    </source>
</evidence>
<dbReference type="Pfam" id="PF00512">
    <property type="entry name" value="HisKA"/>
    <property type="match status" value="1"/>
</dbReference>
<dbReference type="SUPFAM" id="SSF55874">
    <property type="entry name" value="ATPase domain of HSP90 chaperone/DNA topoisomerase II/histidine kinase"/>
    <property type="match status" value="1"/>
</dbReference>
<dbReference type="AlphaFoldDB" id="A0A2Z4GHB2"/>
<feature type="coiled-coil region" evidence="6">
    <location>
        <begin position="176"/>
        <end position="210"/>
    </location>
</feature>
<dbReference type="EMBL" id="CP029480">
    <property type="protein sequence ID" value="AWW00426.1"/>
    <property type="molecule type" value="Genomic_DNA"/>
</dbReference>
<keyword evidence="4" id="KW-0808">Transferase</keyword>
<dbReference type="InterPro" id="IPR003594">
    <property type="entry name" value="HATPase_dom"/>
</dbReference>
<evidence type="ECO:0000256" key="6">
    <source>
        <dbReference type="SAM" id="Coils"/>
    </source>
</evidence>
<proteinExistence type="predicted"/>
<dbReference type="Pfam" id="PF02518">
    <property type="entry name" value="HATPase_c"/>
    <property type="match status" value="1"/>
</dbReference>
<evidence type="ECO:0000256" key="5">
    <source>
        <dbReference type="ARBA" id="ARBA00022777"/>
    </source>
</evidence>
<dbReference type="Gene3D" id="1.10.287.130">
    <property type="match status" value="1"/>
</dbReference>
<dbReference type="Pfam" id="PF01590">
    <property type="entry name" value="GAF"/>
    <property type="match status" value="1"/>
</dbReference>
<dbReference type="OrthoDB" id="9811889at2"/>
<dbReference type="SUPFAM" id="SSF55781">
    <property type="entry name" value="GAF domain-like"/>
    <property type="match status" value="1"/>
</dbReference>
<dbReference type="InterPro" id="IPR036097">
    <property type="entry name" value="HisK_dim/P_sf"/>
</dbReference>
<dbReference type="InterPro" id="IPR036890">
    <property type="entry name" value="HATPase_C_sf"/>
</dbReference>
<keyword evidence="6" id="KW-0175">Coiled coil</keyword>
<dbReference type="Gene3D" id="3.30.565.10">
    <property type="entry name" value="Histidine kinase-like ATPase, C-terminal domain"/>
    <property type="match status" value="1"/>
</dbReference>
<dbReference type="SMART" id="SM00388">
    <property type="entry name" value="HisKA"/>
    <property type="match status" value="1"/>
</dbReference>
<dbReference type="Proteomes" id="UP000249873">
    <property type="component" value="Chromosome"/>
</dbReference>
<dbReference type="EC" id="2.7.13.3" evidence="2"/>
<reference evidence="8 9" key="1">
    <citation type="submission" date="2018-05" db="EMBL/GenBank/DDBJ databases">
        <title>Complete genome sequence of Arcticibacterium luteifluviistationis SM1504T, a cytophagaceae bacterium isolated from Arctic surface seawater.</title>
        <authorList>
            <person name="Li Y."/>
            <person name="Qin Q.-L."/>
        </authorList>
    </citation>
    <scope>NUCLEOTIDE SEQUENCE [LARGE SCALE GENOMIC DNA]</scope>
    <source>
        <strain evidence="8 9">SM1504</strain>
    </source>
</reference>
<dbReference type="InterPro" id="IPR005467">
    <property type="entry name" value="His_kinase_dom"/>
</dbReference>
<protein>
    <recommendedName>
        <fullName evidence="2">histidine kinase</fullName>
        <ecNumber evidence="2">2.7.13.3</ecNumber>
    </recommendedName>
</protein>
<dbReference type="InterPro" id="IPR029016">
    <property type="entry name" value="GAF-like_dom_sf"/>
</dbReference>
<dbReference type="InterPro" id="IPR003661">
    <property type="entry name" value="HisK_dim/P_dom"/>
</dbReference>
<evidence type="ECO:0000256" key="2">
    <source>
        <dbReference type="ARBA" id="ARBA00012438"/>
    </source>
</evidence>
<name>A0A2Z4GHB2_9BACT</name>
<dbReference type="PANTHER" id="PTHR43102:SF2">
    <property type="entry name" value="GAF DOMAIN-CONTAINING PROTEIN"/>
    <property type="match status" value="1"/>
</dbReference>
<organism evidence="8 9">
    <name type="scientific">Arcticibacterium luteifluviistationis</name>
    <dbReference type="NCBI Taxonomy" id="1784714"/>
    <lineage>
        <taxon>Bacteria</taxon>
        <taxon>Pseudomonadati</taxon>
        <taxon>Bacteroidota</taxon>
        <taxon>Cytophagia</taxon>
        <taxon>Cytophagales</taxon>
        <taxon>Leadbetterellaceae</taxon>
        <taxon>Arcticibacterium</taxon>
    </lineage>
</organism>
<dbReference type="SUPFAM" id="SSF47384">
    <property type="entry name" value="Homodimeric domain of signal transducing histidine kinase"/>
    <property type="match status" value="1"/>
</dbReference>
<dbReference type="FunFam" id="3.30.565.10:FF:000006">
    <property type="entry name" value="Sensor histidine kinase WalK"/>
    <property type="match status" value="1"/>
</dbReference>
<keyword evidence="3" id="KW-0597">Phosphoprotein</keyword>
<gene>
    <name evidence="8" type="ORF">DJ013_20500</name>
</gene>
<dbReference type="Gene3D" id="3.30.450.40">
    <property type="match status" value="1"/>
</dbReference>
<keyword evidence="9" id="KW-1185">Reference proteome</keyword>
<dbReference type="PRINTS" id="PR00344">
    <property type="entry name" value="BCTRLSENSOR"/>
</dbReference>
<evidence type="ECO:0000313" key="9">
    <source>
        <dbReference type="Proteomes" id="UP000249873"/>
    </source>
</evidence>
<dbReference type="InterPro" id="IPR004358">
    <property type="entry name" value="Sig_transdc_His_kin-like_C"/>
</dbReference>
<dbReference type="SMART" id="SM00065">
    <property type="entry name" value="GAF"/>
    <property type="match status" value="1"/>
</dbReference>
<dbReference type="GO" id="GO:0000155">
    <property type="term" value="F:phosphorelay sensor kinase activity"/>
    <property type="evidence" value="ECO:0007669"/>
    <property type="project" value="InterPro"/>
</dbReference>
<dbReference type="PROSITE" id="PS50109">
    <property type="entry name" value="HIS_KIN"/>
    <property type="match status" value="1"/>
</dbReference>
<dbReference type="CDD" id="cd00082">
    <property type="entry name" value="HisKA"/>
    <property type="match status" value="1"/>
</dbReference>
<evidence type="ECO:0000259" key="7">
    <source>
        <dbReference type="PROSITE" id="PS50109"/>
    </source>
</evidence>
<evidence type="ECO:0000256" key="1">
    <source>
        <dbReference type="ARBA" id="ARBA00000085"/>
    </source>
</evidence>
<dbReference type="RefSeq" id="WP_111373792.1">
    <property type="nucleotide sequence ID" value="NZ_CP029480.1"/>
</dbReference>
<accession>A0A2Z4GHB2</accession>
<keyword evidence="5" id="KW-0418">Kinase</keyword>
<feature type="domain" description="Histidine kinase" evidence="7">
    <location>
        <begin position="210"/>
        <end position="432"/>
    </location>
</feature>
<dbReference type="SMART" id="SM00387">
    <property type="entry name" value="HATPase_c"/>
    <property type="match status" value="1"/>
</dbReference>
<comment type="catalytic activity">
    <reaction evidence="1">
        <text>ATP + protein L-histidine = ADP + protein N-phospho-L-histidine.</text>
        <dbReference type="EC" id="2.7.13.3"/>
    </reaction>
</comment>
<dbReference type="KEGG" id="als:DJ013_20500"/>
<evidence type="ECO:0000313" key="8">
    <source>
        <dbReference type="EMBL" id="AWW00426.1"/>
    </source>
</evidence>